<proteinExistence type="predicted"/>
<evidence type="ECO:0000313" key="2">
    <source>
        <dbReference type="Proteomes" id="UP000030687"/>
    </source>
</evidence>
<organism evidence="1 2">
    <name type="scientific">Citrus clementina</name>
    <name type="common">Clementine</name>
    <name type="synonym">Citrus deliciosa x Citrus sinensis</name>
    <dbReference type="NCBI Taxonomy" id="85681"/>
    <lineage>
        <taxon>Eukaryota</taxon>
        <taxon>Viridiplantae</taxon>
        <taxon>Streptophyta</taxon>
        <taxon>Embryophyta</taxon>
        <taxon>Tracheophyta</taxon>
        <taxon>Spermatophyta</taxon>
        <taxon>Magnoliopsida</taxon>
        <taxon>eudicotyledons</taxon>
        <taxon>Gunneridae</taxon>
        <taxon>Pentapetalae</taxon>
        <taxon>rosids</taxon>
        <taxon>malvids</taxon>
        <taxon>Sapindales</taxon>
        <taxon>Rutaceae</taxon>
        <taxon>Aurantioideae</taxon>
        <taxon>Citrus</taxon>
    </lineage>
</organism>
<keyword evidence="2" id="KW-1185">Reference proteome</keyword>
<dbReference type="KEGG" id="cic:CICLE_v10024628mg"/>
<reference evidence="1 2" key="1">
    <citation type="submission" date="2013-10" db="EMBL/GenBank/DDBJ databases">
        <authorList>
            <consortium name="International Citrus Genome Consortium"/>
            <person name="Jenkins J."/>
            <person name="Schmutz J."/>
            <person name="Prochnik S."/>
            <person name="Rokhsar D."/>
            <person name="Gmitter F."/>
            <person name="Ollitrault P."/>
            <person name="Machado M."/>
            <person name="Talon M."/>
            <person name="Wincker P."/>
            <person name="Jaillon O."/>
            <person name="Morgante M."/>
        </authorList>
    </citation>
    <scope>NUCLEOTIDE SEQUENCE</scope>
    <source>
        <strain evidence="2">cv. Clemenules</strain>
    </source>
</reference>
<evidence type="ECO:0000313" key="1">
    <source>
        <dbReference type="EMBL" id="ESR57816.1"/>
    </source>
</evidence>
<dbReference type="Proteomes" id="UP000030687">
    <property type="component" value="Unassembled WGS sequence"/>
</dbReference>
<accession>V4U6M4</accession>
<name>V4U6M4_CITCL</name>
<sequence length="102" mass="11089">MIASPHLFLFVNSSLPPHLSRCYDRSSYSISLSSSNNIFSLLISPDLLTHSVPAAILRLCHRCNFISAIVVPPSLPWSLLLRLCVAAVAPFECSCCCSVLIA</sequence>
<dbReference type="EMBL" id="KI536661">
    <property type="protein sequence ID" value="ESR57816.1"/>
    <property type="molecule type" value="Genomic_DNA"/>
</dbReference>
<dbReference type="InParanoid" id="V4U6M4"/>
<gene>
    <name evidence="1" type="ORF">CICLE_v10024628mg</name>
</gene>
<dbReference type="AlphaFoldDB" id="V4U6M4"/>
<protein>
    <submittedName>
        <fullName evidence="1">Uncharacterized protein</fullName>
    </submittedName>
</protein>
<dbReference type="Gramene" id="ESR57816">
    <property type="protein sequence ID" value="ESR57816"/>
    <property type="gene ID" value="CICLE_v10024628mg"/>
</dbReference>